<dbReference type="PATRIC" id="fig|742159.3.peg.5400"/>
<evidence type="ECO:0000256" key="1">
    <source>
        <dbReference type="ARBA" id="ARBA00023122"/>
    </source>
</evidence>
<proteinExistence type="predicted"/>
<dbReference type="PANTHER" id="PTHR43080">
    <property type="entry name" value="CBS DOMAIN-CONTAINING PROTEIN CBSX3, MITOCHONDRIAL"/>
    <property type="match status" value="1"/>
</dbReference>
<dbReference type="SMART" id="SM00116">
    <property type="entry name" value="CBS"/>
    <property type="match status" value="2"/>
</dbReference>
<dbReference type="Pfam" id="PF00571">
    <property type="entry name" value="CBS"/>
    <property type="match status" value="2"/>
</dbReference>
<evidence type="ECO:0000259" key="3">
    <source>
        <dbReference type="PROSITE" id="PS51371"/>
    </source>
</evidence>
<gene>
    <name evidence="4" type="ORF">HMPREF0004_4399</name>
</gene>
<feature type="domain" description="CBS" evidence="3">
    <location>
        <begin position="20"/>
        <end position="76"/>
    </location>
</feature>
<dbReference type="PANTHER" id="PTHR43080:SF2">
    <property type="entry name" value="CBS DOMAIN-CONTAINING PROTEIN"/>
    <property type="match status" value="1"/>
</dbReference>
<evidence type="ECO:0000313" key="4">
    <source>
        <dbReference type="EMBL" id="EFF74211.1"/>
    </source>
</evidence>
<sequence>MSAIREHIVKTVAEILREKSNNAVVTVSPDSSVFDAIKTMAERRIGAVVVVQGETVLGMLSERDYARKVVLQDRSSRTTKVRDIMTDSVYYVGPGDTREHCMAMMTERHFRHLPVIENEKLIGLLSIGDLVKDIMSEQKFIIHELERYISGGHA</sequence>
<dbReference type="Proteomes" id="UP000004510">
    <property type="component" value="Unassembled WGS sequence"/>
</dbReference>
<dbReference type="EMBL" id="ADMS01000101">
    <property type="protein sequence ID" value="EFF74211.1"/>
    <property type="molecule type" value="Genomic_DNA"/>
</dbReference>
<accession>D4XG22</accession>
<comment type="caution">
    <text evidence="4">The sequence shown here is derived from an EMBL/GenBank/DDBJ whole genome shotgun (WGS) entry which is preliminary data.</text>
</comment>
<dbReference type="InterPro" id="IPR051257">
    <property type="entry name" value="Diverse_CBS-Domain"/>
</dbReference>
<dbReference type="GO" id="GO:0003938">
    <property type="term" value="F:IMP dehydrogenase activity"/>
    <property type="evidence" value="ECO:0007669"/>
    <property type="project" value="UniProtKB-EC"/>
</dbReference>
<protein>
    <submittedName>
        <fullName evidence="4">CBS domain protein</fullName>
        <ecNumber evidence="4">1.1.1.205</ecNumber>
    </submittedName>
</protein>
<dbReference type="EC" id="1.1.1.205" evidence="4"/>
<evidence type="ECO:0000256" key="2">
    <source>
        <dbReference type="PROSITE-ProRule" id="PRU00703"/>
    </source>
</evidence>
<dbReference type="InterPro" id="IPR044725">
    <property type="entry name" value="CBSX3_CBS_dom"/>
</dbReference>
<feature type="domain" description="CBS" evidence="3">
    <location>
        <begin position="85"/>
        <end position="140"/>
    </location>
</feature>
<dbReference type="eggNOG" id="COG2905">
    <property type="taxonomic scope" value="Bacteria"/>
</dbReference>
<dbReference type="SUPFAM" id="SSF54631">
    <property type="entry name" value="CBS-domain pair"/>
    <property type="match status" value="1"/>
</dbReference>
<evidence type="ECO:0000313" key="5">
    <source>
        <dbReference type="Proteomes" id="UP000004510"/>
    </source>
</evidence>
<organism evidence="4 5">
    <name type="scientific">Achromobacter piechaudii ATCC 43553</name>
    <dbReference type="NCBI Taxonomy" id="742159"/>
    <lineage>
        <taxon>Bacteria</taxon>
        <taxon>Pseudomonadati</taxon>
        <taxon>Pseudomonadota</taxon>
        <taxon>Betaproteobacteria</taxon>
        <taxon>Burkholderiales</taxon>
        <taxon>Alcaligenaceae</taxon>
        <taxon>Achromobacter</taxon>
    </lineage>
</organism>
<dbReference type="InterPro" id="IPR000644">
    <property type="entry name" value="CBS_dom"/>
</dbReference>
<keyword evidence="1 2" id="KW-0129">CBS domain</keyword>
<dbReference type="PROSITE" id="PS51371">
    <property type="entry name" value="CBS"/>
    <property type="match status" value="2"/>
</dbReference>
<dbReference type="Gene3D" id="3.10.580.10">
    <property type="entry name" value="CBS-domain"/>
    <property type="match status" value="1"/>
</dbReference>
<dbReference type="CDD" id="cd04623">
    <property type="entry name" value="CBS_pair_bac_euk"/>
    <property type="match status" value="1"/>
</dbReference>
<dbReference type="AlphaFoldDB" id="D4XG22"/>
<keyword evidence="4" id="KW-0560">Oxidoreductase</keyword>
<name>D4XG22_9BURK</name>
<dbReference type="InterPro" id="IPR046342">
    <property type="entry name" value="CBS_dom_sf"/>
</dbReference>
<dbReference type="HOGENOM" id="CLU_040681_3_2_4"/>
<reference evidence="5" key="1">
    <citation type="submission" date="2010-03" db="EMBL/GenBank/DDBJ databases">
        <title>Complete sequence of Mobiluncus curtisii ATCC 43063.</title>
        <authorList>
            <person name="Muzny D."/>
            <person name="Qin X."/>
            <person name="Deng J."/>
            <person name="Jiang H."/>
            <person name="Liu Y."/>
            <person name="Qu J."/>
            <person name="Song X.-Z."/>
            <person name="Zhang L."/>
            <person name="Thornton R."/>
            <person name="Coyle M."/>
            <person name="Francisco L."/>
            <person name="Jackson L."/>
            <person name="Javaid M."/>
            <person name="Korchina V."/>
            <person name="Kovar C."/>
            <person name="Mata R."/>
            <person name="Mathew T."/>
            <person name="Ngo R."/>
            <person name="Nguyen L."/>
            <person name="Nguyen N."/>
            <person name="Okwuonu G."/>
            <person name="Ongeri F."/>
            <person name="Pham C."/>
            <person name="Simmons D."/>
            <person name="Wilczek-Boney K."/>
            <person name="Hale W."/>
            <person name="Jakkamsetti A."/>
            <person name="Pham P."/>
            <person name="Ruth R."/>
            <person name="San Lucas F."/>
            <person name="Warren J."/>
            <person name="Zhang J."/>
            <person name="Zhao Z."/>
            <person name="Zhou C."/>
            <person name="Zhu D."/>
            <person name="Lee S."/>
            <person name="Bess C."/>
            <person name="Blankenburg K."/>
            <person name="Forbes L."/>
            <person name="Fu Q."/>
            <person name="Gubbala S."/>
            <person name="Hirani K."/>
            <person name="Jayaseelan J.C."/>
            <person name="Lara F."/>
            <person name="Munidasa M."/>
            <person name="Palculict T."/>
            <person name="Patil S."/>
            <person name="Pu L.-L."/>
            <person name="Saada N."/>
            <person name="Tang L."/>
            <person name="Weissenberger G."/>
            <person name="Zhu Y."/>
            <person name="Hemphill L."/>
            <person name="Shang Y."/>
            <person name="Youmans B."/>
            <person name="Ayvaz T."/>
            <person name="Ross M."/>
            <person name="Santibanez J."/>
            <person name="Aqrawi P."/>
            <person name="Gross S."/>
            <person name="Joshi V."/>
            <person name="Fowler G."/>
            <person name="Nazareth L."/>
            <person name="Reid J."/>
            <person name="Worley K."/>
            <person name="Petrosino J."/>
            <person name="Highlander S."/>
            <person name="Gibbs R."/>
            <person name="Gibbs R."/>
        </authorList>
    </citation>
    <scope>NUCLEOTIDE SEQUENCE [LARGE SCALE GENOMIC DNA]</scope>
    <source>
        <strain evidence="5">ATCC 43553</strain>
    </source>
</reference>